<dbReference type="PANTHER" id="PTHR43116">
    <property type="entry name" value="PEPTIDE CHAIN RELEASE FACTOR 2"/>
    <property type="match status" value="1"/>
</dbReference>
<dbReference type="Proteomes" id="UP000541109">
    <property type="component" value="Unassembled WGS sequence"/>
</dbReference>
<evidence type="ECO:0000256" key="4">
    <source>
        <dbReference type="HAMAP-Rule" id="MF_00094"/>
    </source>
</evidence>
<comment type="subcellular location">
    <subcellularLocation>
        <location evidence="4">Cytoplasm</location>
    </subcellularLocation>
</comment>
<dbReference type="FunFam" id="3.30.160.20:FF:000010">
    <property type="entry name" value="Peptide chain release factor 2"/>
    <property type="match status" value="1"/>
</dbReference>
<dbReference type="InterPro" id="IPR005139">
    <property type="entry name" value="PCRF"/>
</dbReference>
<keyword evidence="2 4" id="KW-0488">Methylation</keyword>
<evidence type="ECO:0000259" key="6">
    <source>
        <dbReference type="PROSITE" id="PS00745"/>
    </source>
</evidence>
<keyword evidence="4" id="KW-0963">Cytoplasm</keyword>
<dbReference type="GO" id="GO:0005737">
    <property type="term" value="C:cytoplasm"/>
    <property type="evidence" value="ECO:0007669"/>
    <property type="project" value="UniProtKB-SubCell"/>
</dbReference>
<comment type="PTM">
    <text evidence="4">Methylated by PrmC. Methylation increases the termination efficiency of RF2.</text>
</comment>
<dbReference type="InterPro" id="IPR000352">
    <property type="entry name" value="Pep_chain_release_fac_I"/>
</dbReference>
<dbReference type="PROSITE" id="PS00745">
    <property type="entry name" value="RF_PROK_I"/>
    <property type="match status" value="1"/>
</dbReference>
<dbReference type="Gene3D" id="3.30.70.1660">
    <property type="match status" value="1"/>
</dbReference>
<reference evidence="7 8" key="1">
    <citation type="submission" date="2020-07" db="EMBL/GenBank/DDBJ databases">
        <title>Stappia sp., F7233, whole genome shotgun sequencing project.</title>
        <authorList>
            <person name="Jiang S."/>
            <person name="Liu Z.W."/>
            <person name="Du Z.J."/>
        </authorList>
    </citation>
    <scope>NUCLEOTIDE SEQUENCE [LARGE SCALE GENOMIC DNA]</scope>
    <source>
        <strain evidence="7 8">F7233</strain>
    </source>
</reference>
<evidence type="ECO:0000256" key="2">
    <source>
        <dbReference type="ARBA" id="ARBA00022481"/>
    </source>
</evidence>
<keyword evidence="8" id="KW-1185">Reference proteome</keyword>
<dbReference type="InterPro" id="IPR045853">
    <property type="entry name" value="Pep_chain_release_fac_I_sf"/>
</dbReference>
<dbReference type="SUPFAM" id="SSF75620">
    <property type="entry name" value="Release factor"/>
    <property type="match status" value="1"/>
</dbReference>
<evidence type="ECO:0000313" key="8">
    <source>
        <dbReference type="Proteomes" id="UP000541109"/>
    </source>
</evidence>
<accession>A0A839AA09</accession>
<dbReference type="AlphaFoldDB" id="A0A839AA09"/>
<sequence length="377" mass="42059">MRAETQAVVDEIKQAISLLRRHLDWDVAISRLDELNALSEDPSLWNDSSRAQKLMRERQHLDDNIGGVRKLERDLADNLELIELGEAEGDKDVIAEAEGALKGLKEEVGKRQMASLLSGEADGNDTYLEINAGAGGTESQDWASMLLRMYTRWAEQRGFKVELLEVHDGEEAGIKSATLLIKGEWAYGWLKTESGVHRLVRISPYDSQARRHTSFASVWVYPVIDDSIEIEINESDCRIDTYRASGAGGQHINTTDSAVRITHQPTGIVVQCQSERSQHKNRAQAWSMLKARLYEAELQKREEQANAEAASKTSIGWGHQIRSYVLQPYQLVKDLRTGVETTSPQDVLDGELDAFMEAALAQRVFGGEPAEVADVEA</sequence>
<dbReference type="GO" id="GO:0016149">
    <property type="term" value="F:translation release factor activity, codon specific"/>
    <property type="evidence" value="ECO:0007669"/>
    <property type="project" value="UniProtKB-UniRule"/>
</dbReference>
<dbReference type="NCBIfam" id="TIGR00020">
    <property type="entry name" value="prfB"/>
    <property type="match status" value="1"/>
</dbReference>
<dbReference type="Gene3D" id="1.20.58.410">
    <property type="entry name" value="Release factor"/>
    <property type="match status" value="1"/>
</dbReference>
<dbReference type="PANTHER" id="PTHR43116:SF3">
    <property type="entry name" value="CLASS I PEPTIDE CHAIN RELEASE FACTOR"/>
    <property type="match status" value="1"/>
</dbReference>
<organism evidence="7 8">
    <name type="scientific">Stappia albiluteola</name>
    <dbReference type="NCBI Taxonomy" id="2758565"/>
    <lineage>
        <taxon>Bacteria</taxon>
        <taxon>Pseudomonadati</taxon>
        <taxon>Pseudomonadota</taxon>
        <taxon>Alphaproteobacteria</taxon>
        <taxon>Hyphomicrobiales</taxon>
        <taxon>Stappiaceae</taxon>
        <taxon>Stappia</taxon>
    </lineage>
</organism>
<evidence type="ECO:0000256" key="5">
    <source>
        <dbReference type="NCBIfam" id="TIGR00020"/>
    </source>
</evidence>
<evidence type="ECO:0000256" key="3">
    <source>
        <dbReference type="ARBA" id="ARBA00022917"/>
    </source>
</evidence>
<keyword evidence="3 4" id="KW-0648">Protein biosynthesis</keyword>
<proteinExistence type="inferred from homology"/>
<dbReference type="InterPro" id="IPR004374">
    <property type="entry name" value="PrfB"/>
</dbReference>
<comment type="caution">
    <text evidence="7">The sequence shown here is derived from an EMBL/GenBank/DDBJ whole genome shotgun (WGS) entry which is preliminary data.</text>
</comment>
<dbReference type="Pfam" id="PF00472">
    <property type="entry name" value="RF-1"/>
    <property type="match status" value="1"/>
</dbReference>
<evidence type="ECO:0000256" key="1">
    <source>
        <dbReference type="ARBA" id="ARBA00010835"/>
    </source>
</evidence>
<name>A0A839AA09_9HYPH</name>
<dbReference type="Pfam" id="PF03462">
    <property type="entry name" value="PCRF"/>
    <property type="match status" value="1"/>
</dbReference>
<feature type="modified residue" description="N5-methylglutamine" evidence="4">
    <location>
        <position position="250"/>
    </location>
</feature>
<dbReference type="RefSeq" id="WP_182162921.1">
    <property type="nucleotide sequence ID" value="NZ_JACFXV010000043.1"/>
</dbReference>
<dbReference type="SMART" id="SM00937">
    <property type="entry name" value="PCRF"/>
    <property type="match status" value="1"/>
</dbReference>
<dbReference type="EMBL" id="JACFXV010000043">
    <property type="protein sequence ID" value="MBA5776480.1"/>
    <property type="molecule type" value="Genomic_DNA"/>
</dbReference>
<dbReference type="Gene3D" id="3.30.160.20">
    <property type="match status" value="1"/>
</dbReference>
<comment type="function">
    <text evidence="4">Peptide chain release factor 2 directs the termination of translation in response to the peptide chain termination codons UGA and UAA.</text>
</comment>
<dbReference type="HAMAP" id="MF_00094">
    <property type="entry name" value="Rel_fac_2"/>
    <property type="match status" value="1"/>
</dbReference>
<gene>
    <name evidence="4 7" type="primary">prfB</name>
    <name evidence="7" type="ORF">H2509_04990</name>
</gene>
<comment type="similarity">
    <text evidence="1 4">Belongs to the prokaryotic/mitochondrial release factor family.</text>
</comment>
<feature type="domain" description="Prokaryotic-type class I peptide chain release factors" evidence="6">
    <location>
        <begin position="243"/>
        <end position="259"/>
    </location>
</feature>
<evidence type="ECO:0000313" key="7">
    <source>
        <dbReference type="EMBL" id="MBA5776480.1"/>
    </source>
</evidence>
<protein>
    <recommendedName>
        <fullName evidence="4 5">Peptide chain release factor 2</fullName>
        <shortName evidence="4">RF-2</shortName>
    </recommendedName>
</protein>